<dbReference type="eggNOG" id="COG1254">
    <property type="taxonomic scope" value="Bacteria"/>
</dbReference>
<dbReference type="NCBIfam" id="NF011016">
    <property type="entry name" value="PRK14444.1"/>
    <property type="match status" value="1"/>
</dbReference>
<dbReference type="PANTHER" id="PTHR47268:SF4">
    <property type="entry name" value="ACYLPHOSPHATASE"/>
    <property type="match status" value="1"/>
</dbReference>
<dbReference type="Gene3D" id="3.30.70.100">
    <property type="match status" value="1"/>
</dbReference>
<dbReference type="GO" id="GO:0003998">
    <property type="term" value="F:acylphosphatase activity"/>
    <property type="evidence" value="ECO:0007669"/>
    <property type="project" value="UniProtKB-EC"/>
</dbReference>
<dbReference type="KEGG" id="dao:Desac_2406"/>
<dbReference type="SUPFAM" id="SSF54975">
    <property type="entry name" value="Acylphosphatase/BLUF domain-like"/>
    <property type="match status" value="1"/>
</dbReference>
<dbReference type="EC" id="3.6.1.7" evidence="2 4"/>
<evidence type="ECO:0000256" key="4">
    <source>
        <dbReference type="PROSITE-ProRule" id="PRU00520"/>
    </source>
</evidence>
<reference evidence="9" key="2">
    <citation type="submission" date="2011-03" db="EMBL/GenBank/DDBJ databases">
        <title>The complete genome of Desulfobacca acetoxidans DSM 11109.</title>
        <authorList>
            <consortium name="US DOE Joint Genome Institute (JGI-PGF)"/>
            <person name="Lucas S."/>
            <person name="Copeland A."/>
            <person name="Lapidus A."/>
            <person name="Bruce D."/>
            <person name="Goodwin L."/>
            <person name="Pitluck S."/>
            <person name="Peters L."/>
            <person name="Kyrpides N."/>
            <person name="Mavromatis K."/>
            <person name="Ivanova N."/>
            <person name="Ovchinnikova G."/>
            <person name="Teshima H."/>
            <person name="Detter J.C."/>
            <person name="Han C."/>
            <person name="Land M."/>
            <person name="Hauser L."/>
            <person name="Markowitz V."/>
            <person name="Cheng J.-F."/>
            <person name="Hugenholtz P."/>
            <person name="Woyke T."/>
            <person name="Wu D."/>
            <person name="Spring S."/>
            <person name="Schueler E."/>
            <person name="Brambilla E."/>
            <person name="Klenk H.-P."/>
            <person name="Eisen J.A."/>
        </authorList>
    </citation>
    <scope>NUCLEOTIDE SEQUENCE [LARGE SCALE GENOMIC DNA]</scope>
    <source>
        <strain evidence="9">ATCC 700848 / DSM 11109 / ASRB2</strain>
    </source>
</reference>
<evidence type="ECO:0000256" key="5">
    <source>
        <dbReference type="RuleBase" id="RU000553"/>
    </source>
</evidence>
<dbReference type="EMBL" id="CP002629">
    <property type="protein sequence ID" value="AEB10227.1"/>
    <property type="molecule type" value="Genomic_DNA"/>
</dbReference>
<organism evidence="8 9">
    <name type="scientific">Desulfobacca acetoxidans (strain ATCC 700848 / DSM 11109 / ASRB2)</name>
    <dbReference type="NCBI Taxonomy" id="880072"/>
    <lineage>
        <taxon>Bacteria</taxon>
        <taxon>Pseudomonadati</taxon>
        <taxon>Thermodesulfobacteriota</taxon>
        <taxon>Desulfobaccia</taxon>
        <taxon>Desulfobaccales</taxon>
        <taxon>Desulfobaccaceae</taxon>
        <taxon>Desulfobacca</taxon>
    </lineage>
</organism>
<dbReference type="InterPro" id="IPR001792">
    <property type="entry name" value="Acylphosphatase-like_dom"/>
</dbReference>
<dbReference type="AlphaFoldDB" id="F2NFV8"/>
<dbReference type="PROSITE" id="PS00151">
    <property type="entry name" value="ACYLPHOSPHATASE_2"/>
    <property type="match status" value="1"/>
</dbReference>
<dbReference type="PRINTS" id="PR00112">
    <property type="entry name" value="ACYLPHPHTASE"/>
</dbReference>
<name>F2NFV8_DESAR</name>
<feature type="domain" description="Acylphosphatase-like" evidence="7">
    <location>
        <begin position="7"/>
        <end position="94"/>
    </location>
</feature>
<evidence type="ECO:0000256" key="2">
    <source>
        <dbReference type="ARBA" id="ARBA00012150"/>
    </source>
</evidence>
<evidence type="ECO:0000256" key="1">
    <source>
        <dbReference type="ARBA" id="ARBA00005614"/>
    </source>
</evidence>
<dbReference type="InterPro" id="IPR017968">
    <property type="entry name" value="Acylphosphatase_CS"/>
</dbReference>
<dbReference type="Pfam" id="PF00708">
    <property type="entry name" value="Acylphosphatase"/>
    <property type="match status" value="1"/>
</dbReference>
<dbReference type="PROSITE" id="PS51160">
    <property type="entry name" value="ACYLPHOSPHATASE_3"/>
    <property type="match status" value="1"/>
</dbReference>
<protein>
    <recommendedName>
        <fullName evidence="2 4">Acylphosphatase</fullName>
        <ecNumber evidence="2 4">3.6.1.7</ecNumber>
    </recommendedName>
</protein>
<evidence type="ECO:0000259" key="7">
    <source>
        <dbReference type="PROSITE" id="PS51160"/>
    </source>
</evidence>
<dbReference type="HOGENOM" id="CLU_141932_3_2_7"/>
<dbReference type="RefSeq" id="WP_013707336.1">
    <property type="nucleotide sequence ID" value="NC_015388.1"/>
</dbReference>
<comment type="catalytic activity">
    <reaction evidence="3 4 5">
        <text>an acyl phosphate + H2O = a carboxylate + phosphate + H(+)</text>
        <dbReference type="Rhea" id="RHEA:14965"/>
        <dbReference type="ChEBI" id="CHEBI:15377"/>
        <dbReference type="ChEBI" id="CHEBI:15378"/>
        <dbReference type="ChEBI" id="CHEBI:29067"/>
        <dbReference type="ChEBI" id="CHEBI:43474"/>
        <dbReference type="ChEBI" id="CHEBI:59918"/>
        <dbReference type="EC" id="3.6.1.7"/>
    </reaction>
</comment>
<dbReference type="PROSITE" id="PS00150">
    <property type="entry name" value="ACYLPHOSPHATASE_1"/>
    <property type="match status" value="1"/>
</dbReference>
<gene>
    <name evidence="8" type="ordered locus">Desac_2406</name>
</gene>
<dbReference type="PANTHER" id="PTHR47268">
    <property type="entry name" value="ACYLPHOSPHATASE"/>
    <property type="match status" value="1"/>
</dbReference>
<evidence type="ECO:0000313" key="9">
    <source>
        <dbReference type="Proteomes" id="UP000000483"/>
    </source>
</evidence>
<feature type="active site" evidence="4">
    <location>
        <position position="22"/>
    </location>
</feature>
<keyword evidence="9" id="KW-1185">Reference proteome</keyword>
<evidence type="ECO:0000256" key="6">
    <source>
        <dbReference type="RuleBase" id="RU004168"/>
    </source>
</evidence>
<dbReference type="InterPro" id="IPR036046">
    <property type="entry name" value="Acylphosphatase-like_dom_sf"/>
</dbReference>
<evidence type="ECO:0000313" key="8">
    <source>
        <dbReference type="EMBL" id="AEB10227.1"/>
    </source>
</evidence>
<comment type="similarity">
    <text evidence="1 6">Belongs to the acylphosphatase family.</text>
</comment>
<feature type="active site" evidence="4">
    <location>
        <position position="40"/>
    </location>
</feature>
<proteinExistence type="inferred from homology"/>
<reference evidence="8 9" key="1">
    <citation type="journal article" date="2011" name="Stand. Genomic Sci.">
        <title>Complete genome sequence of the acetate-degrading sulfate reducer Desulfobacca acetoxidans type strain (ASRB2).</title>
        <authorList>
            <person name="Goker M."/>
            <person name="Teshima H."/>
            <person name="Lapidus A."/>
            <person name="Nolan M."/>
            <person name="Lucas S."/>
            <person name="Hammon N."/>
            <person name="Deshpande S."/>
            <person name="Cheng J.F."/>
            <person name="Tapia R."/>
            <person name="Han C."/>
            <person name="Goodwin L."/>
            <person name="Pitluck S."/>
            <person name="Huntemann M."/>
            <person name="Liolios K."/>
            <person name="Ivanova N."/>
            <person name="Pagani I."/>
            <person name="Mavromatis K."/>
            <person name="Ovchinikova G."/>
            <person name="Pati A."/>
            <person name="Chen A."/>
            <person name="Palaniappan K."/>
            <person name="Land M."/>
            <person name="Hauser L."/>
            <person name="Brambilla E.M."/>
            <person name="Rohde M."/>
            <person name="Spring S."/>
            <person name="Detter J.C."/>
            <person name="Woyke T."/>
            <person name="Bristow J."/>
            <person name="Eisen J.A."/>
            <person name="Markowitz V."/>
            <person name="Hugenholtz P."/>
            <person name="Kyrpides N.C."/>
            <person name="Klenk H.P."/>
        </authorList>
    </citation>
    <scope>NUCLEOTIDE SEQUENCE [LARGE SCALE GENOMIC DNA]</scope>
    <source>
        <strain evidence="9">ATCC 700848 / DSM 11109 / ASRB2</strain>
    </source>
</reference>
<dbReference type="Proteomes" id="UP000000483">
    <property type="component" value="Chromosome"/>
</dbReference>
<dbReference type="InterPro" id="IPR020456">
    <property type="entry name" value="Acylphosphatase"/>
</dbReference>
<dbReference type="STRING" id="880072.Desac_2406"/>
<keyword evidence="4 5" id="KW-0378">Hydrolase</keyword>
<accession>F2NFV8</accession>
<sequence>MTQNMLRARAVIEGRVQGVFFRASTRDEARKLGIQGWVRNLPNGSVEALFEGDRAAVSQILAWCYQGPPYAAVHKVHVSYEPYLGDQKGFQVAY</sequence>
<evidence type="ECO:0000256" key="3">
    <source>
        <dbReference type="ARBA" id="ARBA00047645"/>
    </source>
</evidence>